<feature type="transmembrane region" description="Helical" evidence="7">
    <location>
        <begin position="258"/>
        <end position="280"/>
    </location>
</feature>
<keyword evidence="2" id="KW-0813">Transport</keyword>
<feature type="transmembrane region" description="Helical" evidence="7">
    <location>
        <begin position="169"/>
        <end position="193"/>
    </location>
</feature>
<dbReference type="Proteomes" id="UP000612362">
    <property type="component" value="Unassembled WGS sequence"/>
</dbReference>
<keyword evidence="10" id="KW-1185">Reference proteome</keyword>
<dbReference type="RefSeq" id="WP_220199032.1">
    <property type="nucleotide sequence ID" value="NZ_BNJF01000006.1"/>
</dbReference>
<feature type="transmembrane region" description="Helical" evidence="7">
    <location>
        <begin position="375"/>
        <end position="395"/>
    </location>
</feature>
<feature type="transmembrane region" description="Helical" evidence="7">
    <location>
        <begin position="221"/>
        <end position="238"/>
    </location>
</feature>
<feature type="transmembrane region" description="Helical" evidence="7">
    <location>
        <begin position="312"/>
        <end position="337"/>
    </location>
</feature>
<dbReference type="EMBL" id="BNJF01000006">
    <property type="protein sequence ID" value="GHO49971.1"/>
    <property type="molecule type" value="Genomic_DNA"/>
</dbReference>
<evidence type="ECO:0000256" key="6">
    <source>
        <dbReference type="ARBA" id="ARBA00023136"/>
    </source>
</evidence>
<dbReference type="Pfam" id="PF07690">
    <property type="entry name" value="MFS_1"/>
    <property type="match status" value="1"/>
</dbReference>
<evidence type="ECO:0000256" key="4">
    <source>
        <dbReference type="ARBA" id="ARBA00022692"/>
    </source>
</evidence>
<dbReference type="InterPro" id="IPR036259">
    <property type="entry name" value="MFS_trans_sf"/>
</dbReference>
<feature type="transmembrane region" description="Helical" evidence="7">
    <location>
        <begin position="56"/>
        <end position="76"/>
    </location>
</feature>
<keyword evidence="4 7" id="KW-0812">Transmembrane</keyword>
<evidence type="ECO:0000313" key="10">
    <source>
        <dbReference type="Proteomes" id="UP000612362"/>
    </source>
</evidence>
<comment type="subcellular location">
    <subcellularLocation>
        <location evidence="1">Cell membrane</location>
        <topology evidence="1">Multi-pass membrane protein</topology>
    </subcellularLocation>
</comment>
<dbReference type="AlphaFoldDB" id="A0A8J3I7B7"/>
<evidence type="ECO:0000256" key="5">
    <source>
        <dbReference type="ARBA" id="ARBA00022989"/>
    </source>
</evidence>
<evidence type="ECO:0000256" key="1">
    <source>
        <dbReference type="ARBA" id="ARBA00004651"/>
    </source>
</evidence>
<dbReference type="InterPro" id="IPR011701">
    <property type="entry name" value="MFS"/>
</dbReference>
<dbReference type="InterPro" id="IPR050171">
    <property type="entry name" value="MFS_Transporters"/>
</dbReference>
<comment type="caution">
    <text evidence="9">The sequence shown here is derived from an EMBL/GenBank/DDBJ whole genome shotgun (WGS) entry which is preliminary data.</text>
</comment>
<feature type="transmembrane region" description="Helical" evidence="7">
    <location>
        <begin position="349"/>
        <end position="369"/>
    </location>
</feature>
<evidence type="ECO:0000256" key="7">
    <source>
        <dbReference type="SAM" id="Phobius"/>
    </source>
</evidence>
<organism evidence="9 10">
    <name type="scientific">Ktedonospora formicarum</name>
    <dbReference type="NCBI Taxonomy" id="2778364"/>
    <lineage>
        <taxon>Bacteria</taxon>
        <taxon>Bacillati</taxon>
        <taxon>Chloroflexota</taxon>
        <taxon>Ktedonobacteria</taxon>
        <taxon>Ktedonobacterales</taxon>
        <taxon>Ktedonobacteraceae</taxon>
        <taxon>Ktedonospora</taxon>
    </lineage>
</organism>
<reference evidence="9" key="1">
    <citation type="submission" date="2020-10" db="EMBL/GenBank/DDBJ databases">
        <title>Taxonomic study of unclassified bacteria belonging to the class Ktedonobacteria.</title>
        <authorList>
            <person name="Yabe S."/>
            <person name="Wang C.M."/>
            <person name="Zheng Y."/>
            <person name="Sakai Y."/>
            <person name="Cavaletti L."/>
            <person name="Monciardini P."/>
            <person name="Donadio S."/>
        </authorList>
    </citation>
    <scope>NUCLEOTIDE SEQUENCE</scope>
    <source>
        <strain evidence="9">SOSP1-1</strain>
    </source>
</reference>
<feature type="transmembrane region" description="Helical" evidence="7">
    <location>
        <begin position="88"/>
        <end position="117"/>
    </location>
</feature>
<evidence type="ECO:0000259" key="8">
    <source>
        <dbReference type="PROSITE" id="PS50850"/>
    </source>
</evidence>
<keyword evidence="3" id="KW-1003">Cell membrane</keyword>
<sequence length="429" mass="46892">MQSPLNRCINYFKNLQFSRPFWFLVAGSFINRAGNFVMPFFALYLTSARHFSISEATLVVSLMGLGSLAAGVCGGMMADTLGRRMTMLISLFASAGLMLALSFATNLPLIIAFAIFYELFSDLARPATSAAIADMTPREKLTQAYSLRYWANNIGSAVGPVIAGLLAPISYFLLFLGDAVTTLCFSIMIWFGLPETRLPRKAKVGDDPEEPERLRHALSDLWLWGYALLGLLFDAVYFQHATAMPLDMQAHGLNPLAYGTVMALNAVLVVVVSLPLTAFFNRRSPNTSIAVAALCLGLGMSVFSWWHSYLGYLIGVLIWTLGEILFYPVSNALIAEIAPKHLRGTYQGIYQTVRATALVIGPVLGGYALQHLGSVIFWQCCFAIGLFVAVGYFIMGFARRTHKAHLALSAQPLLPVEGPLEEVSGGRMD</sequence>
<dbReference type="Gene3D" id="1.20.1250.20">
    <property type="entry name" value="MFS general substrate transporter like domains"/>
    <property type="match status" value="1"/>
</dbReference>
<gene>
    <name evidence="9" type="ORF">KSX_81340</name>
</gene>
<evidence type="ECO:0000256" key="3">
    <source>
        <dbReference type="ARBA" id="ARBA00022475"/>
    </source>
</evidence>
<dbReference type="GO" id="GO:0005886">
    <property type="term" value="C:plasma membrane"/>
    <property type="evidence" value="ECO:0007669"/>
    <property type="project" value="UniProtKB-SubCell"/>
</dbReference>
<keyword evidence="6 7" id="KW-0472">Membrane</keyword>
<keyword evidence="5 7" id="KW-1133">Transmembrane helix</keyword>
<proteinExistence type="predicted"/>
<dbReference type="PANTHER" id="PTHR23517">
    <property type="entry name" value="RESISTANCE PROTEIN MDTM, PUTATIVE-RELATED-RELATED"/>
    <property type="match status" value="1"/>
</dbReference>
<evidence type="ECO:0000256" key="2">
    <source>
        <dbReference type="ARBA" id="ARBA00022448"/>
    </source>
</evidence>
<dbReference type="GO" id="GO:0022857">
    <property type="term" value="F:transmembrane transporter activity"/>
    <property type="evidence" value="ECO:0007669"/>
    <property type="project" value="InterPro"/>
</dbReference>
<dbReference type="SUPFAM" id="SSF103473">
    <property type="entry name" value="MFS general substrate transporter"/>
    <property type="match status" value="1"/>
</dbReference>
<feature type="domain" description="Major facilitator superfamily (MFS) profile" evidence="8">
    <location>
        <begin position="20"/>
        <end position="403"/>
    </location>
</feature>
<dbReference type="CDD" id="cd17329">
    <property type="entry name" value="MFS_MdtH_MDR_like"/>
    <property type="match status" value="1"/>
</dbReference>
<accession>A0A8J3I7B7</accession>
<feature type="transmembrane region" description="Helical" evidence="7">
    <location>
        <begin position="21"/>
        <end position="44"/>
    </location>
</feature>
<protein>
    <submittedName>
        <fullName evidence="9">MFS transporter</fullName>
    </submittedName>
</protein>
<name>A0A8J3I7B7_9CHLR</name>
<dbReference type="InterPro" id="IPR020846">
    <property type="entry name" value="MFS_dom"/>
</dbReference>
<feature type="transmembrane region" description="Helical" evidence="7">
    <location>
        <begin position="287"/>
        <end position="306"/>
    </location>
</feature>
<evidence type="ECO:0000313" key="9">
    <source>
        <dbReference type="EMBL" id="GHO49971.1"/>
    </source>
</evidence>
<dbReference type="PROSITE" id="PS50850">
    <property type="entry name" value="MFS"/>
    <property type="match status" value="1"/>
</dbReference>
<dbReference type="PANTHER" id="PTHR23517:SF2">
    <property type="entry name" value="MULTIDRUG RESISTANCE PROTEIN MDTH"/>
    <property type="match status" value="1"/>
</dbReference>